<proteinExistence type="predicted"/>
<dbReference type="EMBL" id="LGRX02011087">
    <property type="protein sequence ID" value="KAK3269281.1"/>
    <property type="molecule type" value="Genomic_DNA"/>
</dbReference>
<dbReference type="AlphaFoldDB" id="A0AAE0L237"/>
<comment type="caution">
    <text evidence="2">The sequence shown here is derived from an EMBL/GenBank/DDBJ whole genome shotgun (WGS) entry which is preliminary data.</text>
</comment>
<name>A0AAE0L237_9CHLO</name>
<organism evidence="2 3">
    <name type="scientific">Cymbomonas tetramitiformis</name>
    <dbReference type="NCBI Taxonomy" id="36881"/>
    <lineage>
        <taxon>Eukaryota</taxon>
        <taxon>Viridiplantae</taxon>
        <taxon>Chlorophyta</taxon>
        <taxon>Pyramimonadophyceae</taxon>
        <taxon>Pyramimonadales</taxon>
        <taxon>Pyramimonadaceae</taxon>
        <taxon>Cymbomonas</taxon>
    </lineage>
</organism>
<accession>A0AAE0L237</accession>
<evidence type="ECO:0000313" key="2">
    <source>
        <dbReference type="EMBL" id="KAK3269281.1"/>
    </source>
</evidence>
<evidence type="ECO:0000256" key="1">
    <source>
        <dbReference type="SAM" id="MobiDB-lite"/>
    </source>
</evidence>
<reference evidence="2 3" key="1">
    <citation type="journal article" date="2015" name="Genome Biol. Evol.">
        <title>Comparative Genomics of a Bacterivorous Green Alga Reveals Evolutionary Causalities and Consequences of Phago-Mixotrophic Mode of Nutrition.</title>
        <authorList>
            <person name="Burns J.A."/>
            <person name="Paasch A."/>
            <person name="Narechania A."/>
            <person name="Kim E."/>
        </authorList>
    </citation>
    <scope>NUCLEOTIDE SEQUENCE [LARGE SCALE GENOMIC DNA]</scope>
    <source>
        <strain evidence="2 3">PLY_AMNH</strain>
    </source>
</reference>
<dbReference type="Proteomes" id="UP001190700">
    <property type="component" value="Unassembled WGS sequence"/>
</dbReference>
<feature type="compositionally biased region" description="Polar residues" evidence="1">
    <location>
        <begin position="379"/>
        <end position="389"/>
    </location>
</feature>
<sequence>MSVTETQSITPDYLGREMKLAASSAQPSPKFNSKRWQTTYTSDYQAHTLTDLRAAPPSADLKMGAQLSSKHLHFQGSSTYRNDFVFHDADLYRSQNLRAKVPHNRQTDLMSGIHLGSDDFEEEPVKPRLQKPAWEQPSWERPAAGKRGPAPVKLPGVAFWVDHECPPTPLAQTRDAYRVQPLSNAELQDPGTMRVGRSGEGAAPSRPRLGGCPGDDDGEARSRVDDASLPWRGGQHGRREEEGGPLDVSAAGRRTHALQMGLQLSRAAAAHMETCGMATWASLAFRKLQDTVSAMTDLEVASRSWARRPADLLPKLEETITQLEESINCLREVLVRDLGHQHPPQELQAEVEFIGAMLQEALRWARAVKGERSHLARQSVPSKTASRWTDSVEKARSPGPAPRSEGSREVTPTASPRARGGLHATGARPSDPATPRSATGDFLAAAKEQPEHRHVSEATNVYETQMELRVERWGERDGTEDEKVYQQEPQDLEVLEDGGELGTARRGQVMVGLWEVVRHLQACLRAVQQTRALQPKDGPGAGRAPEKHLQQGIDAVLAVLE</sequence>
<feature type="region of interest" description="Disordered" evidence="1">
    <location>
        <begin position="182"/>
        <end position="247"/>
    </location>
</feature>
<protein>
    <submittedName>
        <fullName evidence="2">Uncharacterized protein</fullName>
    </submittedName>
</protein>
<feature type="non-terminal residue" evidence="2">
    <location>
        <position position="561"/>
    </location>
</feature>
<evidence type="ECO:0000313" key="3">
    <source>
        <dbReference type="Proteomes" id="UP001190700"/>
    </source>
</evidence>
<feature type="region of interest" description="Disordered" evidence="1">
    <location>
        <begin position="372"/>
        <end position="438"/>
    </location>
</feature>
<keyword evidence="3" id="KW-1185">Reference proteome</keyword>
<gene>
    <name evidence="2" type="ORF">CYMTET_22270</name>
</gene>